<comment type="function">
    <text evidence="4">Has an important function as a repair enzyme for proteins that have been inactivated by oxidation. Catalyzes the reversible oxidation-reduction of methionine sulfoxide in proteins to methionine.</text>
</comment>
<dbReference type="Proteomes" id="UP000184216">
    <property type="component" value="Unassembled WGS sequence"/>
</dbReference>
<feature type="domain" description="Peptide methionine sulphoxide reductase MsrA" evidence="6">
    <location>
        <begin position="28"/>
        <end position="181"/>
    </location>
</feature>
<evidence type="ECO:0000313" key="8">
    <source>
        <dbReference type="EMBL" id="SHM75342.1"/>
    </source>
</evidence>
<dbReference type="NCBIfam" id="TIGR00401">
    <property type="entry name" value="msrA"/>
    <property type="match status" value="1"/>
</dbReference>
<evidence type="ECO:0000256" key="2">
    <source>
        <dbReference type="ARBA" id="ARBA00047806"/>
    </source>
</evidence>
<evidence type="ECO:0000256" key="3">
    <source>
        <dbReference type="ARBA" id="ARBA00048782"/>
    </source>
</evidence>
<dbReference type="RefSeq" id="WP_073396027.1">
    <property type="nucleotide sequence ID" value="NZ_FRBX01000004.1"/>
</dbReference>
<keyword evidence="9" id="KW-1185">Reference proteome</keyword>
<gene>
    <name evidence="4" type="primary">msrA</name>
    <name evidence="7" type="ORF">B0A72_01965</name>
    <name evidence="8" type="ORF">SAMN05444387_3099</name>
</gene>
<reference evidence="7 10" key="1">
    <citation type="submission" date="2016-11" db="EMBL/GenBank/DDBJ databases">
        <title>Whole genomes of Flavobacteriaceae.</title>
        <authorList>
            <person name="Stine C."/>
            <person name="Li C."/>
            <person name="Tadesse D."/>
        </authorList>
    </citation>
    <scope>NUCLEOTIDE SEQUENCE [LARGE SCALE GENOMIC DNA]</scope>
    <source>
        <strain evidence="7 10">ATCC 19366</strain>
    </source>
</reference>
<proteinExistence type="inferred from homology"/>
<dbReference type="GO" id="GO:0008113">
    <property type="term" value="F:peptide-methionine (S)-S-oxide reductase activity"/>
    <property type="evidence" value="ECO:0007669"/>
    <property type="project" value="UniProtKB-UniRule"/>
</dbReference>
<protein>
    <recommendedName>
        <fullName evidence="4">Peptide methionine sulfoxide reductase MsrA</fullName>
        <shortName evidence="4">Protein-methionine-S-oxide reductase</shortName>
        <ecNumber evidence="4">1.8.4.11</ecNumber>
    </recommendedName>
    <alternativeName>
        <fullName evidence="4">Peptide-methionine (S)-S-oxide reductase</fullName>
        <shortName evidence="4">Peptide Met(O) reductase</shortName>
    </alternativeName>
</protein>
<dbReference type="AlphaFoldDB" id="A0AB36P609"/>
<dbReference type="Pfam" id="PF01625">
    <property type="entry name" value="PMSR"/>
    <property type="match status" value="1"/>
</dbReference>
<comment type="similarity">
    <text evidence="4">Belongs to the MsrA Met sulfoxide reductase family.</text>
</comment>
<dbReference type="PANTHER" id="PTHR43774">
    <property type="entry name" value="PEPTIDE METHIONINE SULFOXIDE REDUCTASE"/>
    <property type="match status" value="1"/>
</dbReference>
<evidence type="ECO:0000313" key="7">
    <source>
        <dbReference type="EMBL" id="OXB07655.1"/>
    </source>
</evidence>
<comment type="caution">
    <text evidence="7">The sequence shown here is derived from an EMBL/GenBank/DDBJ whole genome shotgun (WGS) entry which is preliminary data.</text>
</comment>
<dbReference type="HAMAP" id="MF_01401">
    <property type="entry name" value="MsrA"/>
    <property type="match status" value="1"/>
</dbReference>
<dbReference type="PANTHER" id="PTHR43774:SF1">
    <property type="entry name" value="PEPTIDE METHIONINE SULFOXIDE REDUCTASE MSRA 2"/>
    <property type="match status" value="1"/>
</dbReference>
<evidence type="ECO:0000259" key="6">
    <source>
        <dbReference type="Pfam" id="PF01625"/>
    </source>
</evidence>
<name>A0AB36P609_9FLAO</name>
<evidence type="ECO:0000256" key="1">
    <source>
        <dbReference type="ARBA" id="ARBA00023002"/>
    </source>
</evidence>
<dbReference type="EMBL" id="FRBX01000004">
    <property type="protein sequence ID" value="SHM75342.1"/>
    <property type="molecule type" value="Genomic_DNA"/>
</dbReference>
<feature type="active site" evidence="4">
    <location>
        <position position="35"/>
    </location>
</feature>
<accession>A0AB36P609</accession>
<dbReference type="Gene3D" id="3.30.1060.10">
    <property type="entry name" value="Peptide methionine sulphoxide reductase MsrA"/>
    <property type="match status" value="1"/>
</dbReference>
<evidence type="ECO:0000256" key="4">
    <source>
        <dbReference type="HAMAP-Rule" id="MF_01401"/>
    </source>
</evidence>
<organism evidence="7 10">
    <name type="scientific">Flavobacterium pectinovorum</name>
    <dbReference type="NCBI Taxonomy" id="29533"/>
    <lineage>
        <taxon>Bacteria</taxon>
        <taxon>Pseudomonadati</taxon>
        <taxon>Bacteroidota</taxon>
        <taxon>Flavobacteriia</taxon>
        <taxon>Flavobacteriales</taxon>
        <taxon>Flavobacteriaceae</taxon>
        <taxon>Flavobacterium</taxon>
    </lineage>
</organism>
<sequence length="204" mass="23018">MKNTILICLFALSLNGFAQTKKTSNLETITVGGGCYWCVEAVYENLNGVKSVVSGFSGGKVANPTYEEVCTGTTGHAEVVQITYDKNVTDLNEIFKVFFTVHDPTTLNRQGADVGTQYRSVIFYKNEEQKKAAQSIIAELNKAKVYDSPIVTKVEPFTKFYKAEDYHQNYYANNKNQPYCKMVIQPKIEKFEKVFKDKLKKSKA</sequence>
<dbReference type="InterPro" id="IPR036509">
    <property type="entry name" value="Met_Sox_Rdtase_MsrA_sf"/>
</dbReference>
<keyword evidence="5" id="KW-0732">Signal</keyword>
<reference evidence="8 9" key="2">
    <citation type="submission" date="2016-11" db="EMBL/GenBank/DDBJ databases">
        <authorList>
            <person name="Varghese N."/>
            <person name="Submissions S."/>
        </authorList>
    </citation>
    <scope>NUCLEOTIDE SEQUENCE [LARGE SCALE GENOMIC DNA]</scope>
    <source>
        <strain evidence="8 9">DSM 6368</strain>
    </source>
</reference>
<keyword evidence="1 4" id="KW-0560">Oxidoreductase</keyword>
<evidence type="ECO:0000313" key="9">
    <source>
        <dbReference type="Proteomes" id="UP000184216"/>
    </source>
</evidence>
<comment type="catalytic activity">
    <reaction evidence="3 4">
        <text>[thioredoxin]-disulfide + L-methionine + H2O = L-methionine (S)-S-oxide + [thioredoxin]-dithiol</text>
        <dbReference type="Rhea" id="RHEA:19993"/>
        <dbReference type="Rhea" id="RHEA-COMP:10698"/>
        <dbReference type="Rhea" id="RHEA-COMP:10700"/>
        <dbReference type="ChEBI" id="CHEBI:15377"/>
        <dbReference type="ChEBI" id="CHEBI:29950"/>
        <dbReference type="ChEBI" id="CHEBI:50058"/>
        <dbReference type="ChEBI" id="CHEBI:57844"/>
        <dbReference type="ChEBI" id="CHEBI:58772"/>
        <dbReference type="EC" id="1.8.4.11"/>
    </reaction>
</comment>
<comment type="catalytic activity">
    <reaction evidence="2 4">
        <text>L-methionyl-[protein] + [thioredoxin]-disulfide + H2O = L-methionyl-(S)-S-oxide-[protein] + [thioredoxin]-dithiol</text>
        <dbReference type="Rhea" id="RHEA:14217"/>
        <dbReference type="Rhea" id="RHEA-COMP:10698"/>
        <dbReference type="Rhea" id="RHEA-COMP:10700"/>
        <dbReference type="Rhea" id="RHEA-COMP:12313"/>
        <dbReference type="Rhea" id="RHEA-COMP:12315"/>
        <dbReference type="ChEBI" id="CHEBI:15377"/>
        <dbReference type="ChEBI" id="CHEBI:16044"/>
        <dbReference type="ChEBI" id="CHEBI:29950"/>
        <dbReference type="ChEBI" id="CHEBI:44120"/>
        <dbReference type="ChEBI" id="CHEBI:50058"/>
        <dbReference type="EC" id="1.8.4.11"/>
    </reaction>
</comment>
<evidence type="ECO:0000256" key="5">
    <source>
        <dbReference type="SAM" id="SignalP"/>
    </source>
</evidence>
<dbReference type="InterPro" id="IPR002569">
    <property type="entry name" value="Met_Sox_Rdtase_MsrA_dom"/>
</dbReference>
<dbReference type="Proteomes" id="UP000198431">
    <property type="component" value="Unassembled WGS sequence"/>
</dbReference>
<dbReference type="SUPFAM" id="SSF55068">
    <property type="entry name" value="Peptide methionine sulfoxide reductase"/>
    <property type="match status" value="1"/>
</dbReference>
<dbReference type="EMBL" id="MUHB01000003">
    <property type="protein sequence ID" value="OXB07655.1"/>
    <property type="molecule type" value="Genomic_DNA"/>
</dbReference>
<feature type="chain" id="PRO_5044321966" description="Peptide methionine sulfoxide reductase MsrA" evidence="5">
    <location>
        <begin position="19"/>
        <end position="204"/>
    </location>
</feature>
<feature type="signal peptide" evidence="5">
    <location>
        <begin position="1"/>
        <end position="18"/>
    </location>
</feature>
<evidence type="ECO:0000313" key="10">
    <source>
        <dbReference type="Proteomes" id="UP000198431"/>
    </source>
</evidence>
<dbReference type="EC" id="1.8.4.11" evidence="4"/>